<evidence type="ECO:0000313" key="2">
    <source>
        <dbReference type="Proteomes" id="UP001222275"/>
    </source>
</evidence>
<sequence length="151" mass="16818">MKMMPREGSQKMNLKVHTGLVVLGFSLLGLSGCSTISSGVDSVGEGIIYVAEGIEKVTSDVKVEKVSEERYDLSLEFYEPVKSLDSWAMRIEAREVCPDGYIYLSRNARKSSGFAYSEAQCEGEMSCAYQLEWRIKCDDVPDEPFSLFGKT</sequence>
<keyword evidence="2" id="KW-1185">Reference proteome</keyword>
<gene>
    <name evidence="1" type="ORF">NR989_06660</name>
</gene>
<dbReference type="PROSITE" id="PS51257">
    <property type="entry name" value="PROKAR_LIPOPROTEIN"/>
    <property type="match status" value="1"/>
</dbReference>
<evidence type="ECO:0008006" key="3">
    <source>
        <dbReference type="Google" id="ProtNLM"/>
    </source>
</evidence>
<dbReference type="EMBL" id="CP102381">
    <property type="protein sequence ID" value="WEJ61693.1"/>
    <property type="molecule type" value="Genomic_DNA"/>
</dbReference>
<evidence type="ECO:0000313" key="1">
    <source>
        <dbReference type="EMBL" id="WEJ61693.1"/>
    </source>
</evidence>
<proteinExistence type="predicted"/>
<name>A0ABY8CBA1_9GAMM</name>
<dbReference type="RefSeq" id="WP_275593952.1">
    <property type="nucleotide sequence ID" value="NZ_CP102381.1"/>
</dbReference>
<organism evidence="1 2">
    <name type="scientific">Thiomicrorhabdus lithotrophica</name>
    <dbReference type="NCBI Taxonomy" id="2949997"/>
    <lineage>
        <taxon>Bacteria</taxon>
        <taxon>Pseudomonadati</taxon>
        <taxon>Pseudomonadota</taxon>
        <taxon>Gammaproteobacteria</taxon>
        <taxon>Thiotrichales</taxon>
        <taxon>Piscirickettsiaceae</taxon>
        <taxon>Thiomicrorhabdus</taxon>
    </lineage>
</organism>
<reference evidence="1 2" key="1">
    <citation type="submission" date="2022-06" db="EMBL/GenBank/DDBJ databases">
        <title>Thiomicrohabdus sp. nov, an obligately chemolithoautotrophic, sulfur-oxidizing bacterium isolated from beach of Guanyin Mountain. Amoy.</title>
        <authorList>
            <person name="Zhu H."/>
        </authorList>
    </citation>
    <scope>NUCLEOTIDE SEQUENCE [LARGE SCALE GENOMIC DNA]</scope>
    <source>
        <strain evidence="1 2">XGS-01</strain>
    </source>
</reference>
<dbReference type="Proteomes" id="UP001222275">
    <property type="component" value="Chromosome"/>
</dbReference>
<protein>
    <recommendedName>
        <fullName evidence="3">Lipoprotein</fullName>
    </recommendedName>
</protein>
<accession>A0ABY8CBA1</accession>